<comment type="caution">
    <text evidence="1">The sequence shown here is derived from an EMBL/GenBank/DDBJ whole genome shotgun (WGS) entry which is preliminary data.</text>
</comment>
<dbReference type="RefSeq" id="WP_153702302.1">
    <property type="nucleotide sequence ID" value="NZ_WJNE01000014.1"/>
</dbReference>
<protein>
    <submittedName>
        <fullName evidence="1">Abi family protein</fullName>
    </submittedName>
</protein>
<dbReference type="EMBL" id="WJNE01000014">
    <property type="protein sequence ID" value="MRG69316.1"/>
    <property type="molecule type" value="Genomic_DNA"/>
</dbReference>
<organism evidence="1 2">
    <name type="scientific">Limosilactobacillus reuteri</name>
    <name type="common">Lactobacillus reuteri</name>
    <dbReference type="NCBI Taxonomy" id="1598"/>
    <lineage>
        <taxon>Bacteria</taxon>
        <taxon>Bacillati</taxon>
        <taxon>Bacillota</taxon>
        <taxon>Bacilli</taxon>
        <taxon>Lactobacillales</taxon>
        <taxon>Lactobacillaceae</taxon>
        <taxon>Limosilactobacillus</taxon>
    </lineage>
</organism>
<reference evidence="1 2" key="1">
    <citation type="submission" date="2019-11" db="EMBL/GenBank/DDBJ databases">
        <title>Draft genome sequence of 12 host-associated Lactobacillus reuteri rodent strains.</title>
        <authorList>
            <person name="Zhang S."/>
            <person name="Ozcam M."/>
            <person name="Van Pijkeren J.P."/>
        </authorList>
    </citation>
    <scope>NUCLEOTIDE SEQUENCE [LARGE SCALE GENOMIC DNA]</scope>
    <source>
        <strain evidence="1 2">Rat19</strain>
    </source>
</reference>
<dbReference type="InterPro" id="IPR011664">
    <property type="entry name" value="Abi_system_AbiD/AbiF-like"/>
</dbReference>
<dbReference type="Proteomes" id="UP000430985">
    <property type="component" value="Unassembled WGS sequence"/>
</dbReference>
<name>A0A6A8CY28_LIMRT</name>
<accession>A0A6A8CY28</accession>
<proteinExistence type="predicted"/>
<evidence type="ECO:0000313" key="1">
    <source>
        <dbReference type="EMBL" id="MRG69316.1"/>
    </source>
</evidence>
<dbReference type="Pfam" id="PF07751">
    <property type="entry name" value="Abi_2"/>
    <property type="match status" value="1"/>
</dbReference>
<gene>
    <name evidence="1" type="ORF">GIX83_05620</name>
</gene>
<dbReference type="AlphaFoldDB" id="A0A6A8CY28"/>
<evidence type="ECO:0000313" key="2">
    <source>
        <dbReference type="Proteomes" id="UP000430985"/>
    </source>
</evidence>
<sequence length="310" mass="37122">MKTILSTDELIEHMVHKGIKFNIETKEEASNFLQHNNYYFKLAAYRNLYPKISQGDNKGKYQNLEFAYLRELSVIDMYIRYKIMNMCLDIEHAIKVKLVTSVTDNQQEDGYDIVRQFLAKEDRKFYILNSIRRHSSGEYCRSLISKYYPYFPIWVLVELITFGDLLHIYHFYEEEYQRSIIPDNKLMNTIRDLRNASAHSNCLLNQLNQRMDNNKQPDSRIVHFVERLDVAGNASRRNNLMKNFSYDIVTLLYVYDSLMPDVSKRKKFNELKGFMNNRVLEHKEYFEKNNSIKSVYDFLYKIIDKLSSQY</sequence>